<keyword evidence="5" id="KW-0378">Hydrolase</keyword>
<accession>A0A1B0FDY3</accession>
<dbReference type="Pfam" id="PF04258">
    <property type="entry name" value="Peptidase_A22B"/>
    <property type="match status" value="1"/>
</dbReference>
<feature type="region of interest" description="Disordered" evidence="9">
    <location>
        <begin position="504"/>
        <end position="523"/>
    </location>
</feature>
<dbReference type="InterPro" id="IPR037463">
    <property type="entry name" value="TMX2_thioredoxin_dom"/>
</dbReference>
<feature type="domain" description="Thioredoxin" evidence="11">
    <location>
        <begin position="350"/>
        <end position="500"/>
    </location>
</feature>
<dbReference type="InterPro" id="IPR013766">
    <property type="entry name" value="Thioredoxin_domain"/>
</dbReference>
<feature type="transmembrane region" description="Helical" evidence="10">
    <location>
        <begin position="299"/>
        <end position="321"/>
    </location>
</feature>
<dbReference type="EnsemblMetazoa" id="GMOY001812-RA">
    <property type="protein sequence ID" value="GMOY001812-PA"/>
    <property type="gene ID" value="GMOY001812"/>
</dbReference>
<organism evidence="12 13">
    <name type="scientific">Glossina morsitans morsitans</name>
    <name type="common">Savannah tsetse fly</name>
    <dbReference type="NCBI Taxonomy" id="37546"/>
    <lineage>
        <taxon>Eukaryota</taxon>
        <taxon>Metazoa</taxon>
        <taxon>Ecdysozoa</taxon>
        <taxon>Arthropoda</taxon>
        <taxon>Hexapoda</taxon>
        <taxon>Insecta</taxon>
        <taxon>Pterygota</taxon>
        <taxon>Neoptera</taxon>
        <taxon>Endopterygota</taxon>
        <taxon>Diptera</taxon>
        <taxon>Brachycera</taxon>
        <taxon>Muscomorpha</taxon>
        <taxon>Hippoboscoidea</taxon>
        <taxon>Glossinidae</taxon>
        <taxon>Glossina</taxon>
    </lineage>
</organism>
<dbReference type="InterPro" id="IPR007369">
    <property type="entry name" value="Peptidase_A22B_SPP"/>
</dbReference>
<dbReference type="PANTHER" id="PTHR12174">
    <property type="entry name" value="SIGNAL PEPTIDE PEPTIDASE"/>
    <property type="match status" value="1"/>
</dbReference>
<keyword evidence="6" id="KW-0256">Endoplasmic reticulum</keyword>
<dbReference type="STRING" id="37546.A0A1B0FDY3"/>
<dbReference type="GO" id="GO:0033619">
    <property type="term" value="P:membrane protein proteolysis"/>
    <property type="evidence" value="ECO:0007669"/>
    <property type="project" value="TreeGrafter"/>
</dbReference>
<dbReference type="PROSITE" id="PS51352">
    <property type="entry name" value="THIOREDOXIN_2"/>
    <property type="match status" value="1"/>
</dbReference>
<evidence type="ECO:0000256" key="4">
    <source>
        <dbReference type="ARBA" id="ARBA00022692"/>
    </source>
</evidence>
<feature type="transmembrane region" description="Helical" evidence="10">
    <location>
        <begin position="341"/>
        <end position="357"/>
    </location>
</feature>
<evidence type="ECO:0000256" key="5">
    <source>
        <dbReference type="ARBA" id="ARBA00022801"/>
    </source>
</evidence>
<dbReference type="Gene3D" id="3.40.30.10">
    <property type="entry name" value="Glutaredoxin"/>
    <property type="match status" value="1"/>
</dbReference>
<feature type="transmembrane region" description="Helical" evidence="10">
    <location>
        <begin position="111"/>
        <end position="130"/>
    </location>
</feature>
<reference evidence="12" key="1">
    <citation type="submission" date="2020-05" db="UniProtKB">
        <authorList>
            <consortium name="EnsemblMetazoa"/>
        </authorList>
    </citation>
    <scope>IDENTIFICATION</scope>
    <source>
        <strain evidence="12">Yale</strain>
    </source>
</reference>
<sequence length="523" mass="58776">MASKILQTLSGTIMDVMRGVENVTNCSVTTNEKNDCNLKATALASASIMTMAILSIVFGSKQSVKLHKEKKVSGEKSDAMSKKEALYFPTIASMALFGLYLSLNVFSKNHINLLLTGYSCLLGVTALIHISRPLVKILLSAAISEMTYHIRFNKGEGKSKENLISFKFSTYDAFCLIISTTIGVWYLIKKHWIAKNIFGLAFTINAVEILYLNNIVTGCILLSGLFFYDIFWILGTNVIVSIAKSFEAPVMLVFPQDWISNGISGSNFITLSLGDVIIPGTFIALLLRFDHSTERKSDIYFHSTLIAYFIGLTATIIHRIVFKDAHPVANAILWAYSDFRYGLAFLLLCILVGMLLPEPTYKGPEHITYFRTIQAFEDELAQNKRITWLVCFYTVWNPNCVNFAPIFAELSAEYNFDTLKFGKFDIGRFPEIGQKYRISDSSLSRQLPTVILFKNGKEVERHPKVDAKGKLLKFFFSADNVRASFDLNNLYKQCVEDKLKQSKPQQQIMNSTTSTTAAIKKTQ</sequence>
<evidence type="ECO:0000256" key="6">
    <source>
        <dbReference type="ARBA" id="ARBA00022824"/>
    </source>
</evidence>
<dbReference type="GO" id="GO:0098553">
    <property type="term" value="C:lumenal side of endoplasmic reticulum membrane"/>
    <property type="evidence" value="ECO:0007669"/>
    <property type="project" value="TreeGrafter"/>
</dbReference>
<dbReference type="SMART" id="SM00730">
    <property type="entry name" value="PSN"/>
    <property type="match status" value="1"/>
</dbReference>
<evidence type="ECO:0000256" key="9">
    <source>
        <dbReference type="SAM" id="MobiDB-lite"/>
    </source>
</evidence>
<evidence type="ECO:0000256" key="1">
    <source>
        <dbReference type="ARBA" id="ARBA00004477"/>
    </source>
</evidence>
<dbReference type="VEuPathDB" id="VectorBase:GMOY001812"/>
<comment type="subcellular location">
    <subcellularLocation>
        <location evidence="1">Endoplasmic reticulum membrane</location>
        <topology evidence="1">Multi-pass membrane protein</topology>
    </subcellularLocation>
    <subcellularLocation>
        <location evidence="2">Membrane</location>
        <topology evidence="2">Single-pass type I membrane protein</topology>
    </subcellularLocation>
</comment>
<feature type="transmembrane region" description="Helical" evidence="10">
    <location>
        <begin position="168"/>
        <end position="187"/>
    </location>
</feature>
<dbReference type="AlphaFoldDB" id="A0A1B0FDY3"/>
<feature type="transmembrane region" description="Helical" evidence="10">
    <location>
        <begin position="263"/>
        <end position="287"/>
    </location>
</feature>
<feature type="compositionally biased region" description="Low complexity" evidence="9">
    <location>
        <begin position="511"/>
        <end position="523"/>
    </location>
</feature>
<comment type="similarity">
    <text evidence="3">Belongs to the peptidase A22B family.</text>
</comment>
<keyword evidence="8 10" id="KW-0472">Membrane</keyword>
<feature type="transmembrane region" description="Helical" evidence="10">
    <location>
        <begin position="42"/>
        <end position="64"/>
    </location>
</feature>
<dbReference type="Proteomes" id="UP000092444">
    <property type="component" value="Unassembled WGS sequence"/>
</dbReference>
<dbReference type="EMBL" id="CCAG010021136">
    <property type="status" value="NOT_ANNOTATED_CDS"/>
    <property type="molecule type" value="Genomic_DNA"/>
</dbReference>
<evidence type="ECO:0000313" key="12">
    <source>
        <dbReference type="EnsemblMetazoa" id="GMOY001812-PA"/>
    </source>
</evidence>
<dbReference type="GO" id="GO:0006465">
    <property type="term" value="P:signal peptide processing"/>
    <property type="evidence" value="ECO:0007669"/>
    <property type="project" value="TreeGrafter"/>
</dbReference>
<name>A0A1B0FDY3_GLOMM</name>
<evidence type="ECO:0000256" key="3">
    <source>
        <dbReference type="ARBA" id="ARBA00006859"/>
    </source>
</evidence>
<evidence type="ECO:0000313" key="13">
    <source>
        <dbReference type="Proteomes" id="UP000092444"/>
    </source>
</evidence>
<dbReference type="GO" id="GO:0042500">
    <property type="term" value="F:aspartic endopeptidase activity, intramembrane cleaving"/>
    <property type="evidence" value="ECO:0007669"/>
    <property type="project" value="InterPro"/>
</dbReference>
<dbReference type="Pfam" id="PF00085">
    <property type="entry name" value="Thioredoxin"/>
    <property type="match status" value="1"/>
</dbReference>
<proteinExistence type="inferred from homology"/>
<evidence type="ECO:0000256" key="10">
    <source>
        <dbReference type="SAM" id="Phobius"/>
    </source>
</evidence>
<dbReference type="GO" id="GO:0098554">
    <property type="term" value="C:cytoplasmic side of endoplasmic reticulum membrane"/>
    <property type="evidence" value="ECO:0007669"/>
    <property type="project" value="TreeGrafter"/>
</dbReference>
<keyword evidence="7 10" id="KW-1133">Transmembrane helix</keyword>
<keyword evidence="4 10" id="KW-0812">Transmembrane</keyword>
<dbReference type="InterPro" id="IPR036249">
    <property type="entry name" value="Thioredoxin-like_sf"/>
</dbReference>
<dbReference type="SUPFAM" id="SSF52833">
    <property type="entry name" value="Thioredoxin-like"/>
    <property type="match status" value="1"/>
</dbReference>
<feature type="transmembrane region" description="Helical" evidence="10">
    <location>
        <begin position="219"/>
        <end position="243"/>
    </location>
</feature>
<evidence type="ECO:0000259" key="11">
    <source>
        <dbReference type="PROSITE" id="PS51352"/>
    </source>
</evidence>
<dbReference type="PhylomeDB" id="A0A1B0FDY3"/>
<feature type="transmembrane region" description="Helical" evidence="10">
    <location>
        <begin position="85"/>
        <end position="105"/>
    </location>
</feature>
<evidence type="ECO:0000256" key="8">
    <source>
        <dbReference type="ARBA" id="ARBA00023136"/>
    </source>
</evidence>
<protein>
    <recommendedName>
        <fullName evidence="11">Thioredoxin domain-containing protein</fullName>
    </recommendedName>
</protein>
<keyword evidence="13" id="KW-1185">Reference proteome</keyword>
<dbReference type="PANTHER" id="PTHR12174:SF23">
    <property type="entry name" value="MINOR HISTOCOMPATIBILITY ANTIGEN H13"/>
    <property type="match status" value="1"/>
</dbReference>
<evidence type="ECO:0000256" key="7">
    <source>
        <dbReference type="ARBA" id="ARBA00022989"/>
    </source>
</evidence>
<dbReference type="CDD" id="cd02962">
    <property type="entry name" value="TMX2"/>
    <property type="match status" value="1"/>
</dbReference>
<evidence type="ECO:0000256" key="2">
    <source>
        <dbReference type="ARBA" id="ARBA00004479"/>
    </source>
</evidence>
<dbReference type="InterPro" id="IPR006639">
    <property type="entry name" value="Preselin/SPP"/>
</dbReference>